<feature type="compositionally biased region" description="Basic and acidic residues" evidence="1">
    <location>
        <begin position="52"/>
        <end position="66"/>
    </location>
</feature>
<dbReference type="Pfam" id="PF00665">
    <property type="entry name" value="rve"/>
    <property type="match status" value="1"/>
</dbReference>
<dbReference type="InterPro" id="IPR052160">
    <property type="entry name" value="Gypsy_RT_Integrase-like"/>
</dbReference>
<dbReference type="InterPro" id="IPR012337">
    <property type="entry name" value="RNaseH-like_sf"/>
</dbReference>
<dbReference type="Gene3D" id="3.30.420.10">
    <property type="entry name" value="Ribonuclease H-like superfamily/Ribonuclease H"/>
    <property type="match status" value="1"/>
</dbReference>
<name>A0A225VKF6_9STRA</name>
<reference evidence="4" key="1">
    <citation type="submission" date="2017-03" db="EMBL/GenBank/DDBJ databases">
        <title>Phytopthora megakarya and P. palmivora, two closely related causual agents of cacao black pod achieved similar genome size and gene model numbers by different mechanisms.</title>
        <authorList>
            <person name="Ali S."/>
            <person name="Shao J."/>
            <person name="Larry D.J."/>
            <person name="Kronmiller B."/>
            <person name="Shen D."/>
            <person name="Strem M.D."/>
            <person name="Melnick R.L."/>
            <person name="Guiltinan M.J."/>
            <person name="Tyler B.M."/>
            <person name="Meinhardt L.W."/>
            <person name="Bailey B.A."/>
        </authorList>
    </citation>
    <scope>NUCLEOTIDE SEQUENCE [LARGE SCALE GENOMIC DNA]</scope>
    <source>
        <strain evidence="4">zdho120</strain>
    </source>
</reference>
<feature type="domain" description="Integrase catalytic" evidence="2">
    <location>
        <begin position="187"/>
        <end position="355"/>
    </location>
</feature>
<accession>A0A225VKF6</accession>
<keyword evidence="4" id="KW-1185">Reference proteome</keyword>
<dbReference type="PANTHER" id="PTHR47266">
    <property type="entry name" value="ENDONUCLEASE-RELATED"/>
    <property type="match status" value="1"/>
</dbReference>
<dbReference type="SUPFAM" id="SSF53098">
    <property type="entry name" value="Ribonuclease H-like"/>
    <property type="match status" value="1"/>
</dbReference>
<comment type="caution">
    <text evidence="3">The sequence shown here is derived from an EMBL/GenBank/DDBJ whole genome shotgun (WGS) entry which is preliminary data.</text>
</comment>
<evidence type="ECO:0000313" key="3">
    <source>
        <dbReference type="EMBL" id="OWZ05812.1"/>
    </source>
</evidence>
<dbReference type="GO" id="GO:0015074">
    <property type="term" value="P:DNA integration"/>
    <property type="evidence" value="ECO:0007669"/>
    <property type="project" value="InterPro"/>
</dbReference>
<dbReference type="AlphaFoldDB" id="A0A225VKF6"/>
<gene>
    <name evidence="3" type="ORF">PHMEG_00022024</name>
</gene>
<dbReference type="InterPro" id="IPR001584">
    <property type="entry name" value="Integrase_cat-core"/>
</dbReference>
<dbReference type="InterPro" id="IPR036397">
    <property type="entry name" value="RNaseH_sf"/>
</dbReference>
<evidence type="ECO:0000313" key="4">
    <source>
        <dbReference type="Proteomes" id="UP000198211"/>
    </source>
</evidence>
<proteinExistence type="predicted"/>
<evidence type="ECO:0000256" key="1">
    <source>
        <dbReference type="SAM" id="MobiDB-lite"/>
    </source>
</evidence>
<organism evidence="3 4">
    <name type="scientific">Phytophthora megakarya</name>
    <dbReference type="NCBI Taxonomy" id="4795"/>
    <lineage>
        <taxon>Eukaryota</taxon>
        <taxon>Sar</taxon>
        <taxon>Stramenopiles</taxon>
        <taxon>Oomycota</taxon>
        <taxon>Peronosporomycetes</taxon>
        <taxon>Peronosporales</taxon>
        <taxon>Peronosporaceae</taxon>
        <taxon>Phytophthora</taxon>
    </lineage>
</organism>
<dbReference type="GO" id="GO:0003676">
    <property type="term" value="F:nucleic acid binding"/>
    <property type="evidence" value="ECO:0007669"/>
    <property type="project" value="InterPro"/>
</dbReference>
<feature type="region of interest" description="Disordered" evidence="1">
    <location>
        <begin position="52"/>
        <end position="76"/>
    </location>
</feature>
<protein>
    <submittedName>
        <fullName evidence="3">Enzymatic Polyprotein</fullName>
    </submittedName>
</protein>
<feature type="compositionally biased region" description="Polar residues" evidence="1">
    <location>
        <begin position="1"/>
        <end position="10"/>
    </location>
</feature>
<feature type="region of interest" description="Disordered" evidence="1">
    <location>
        <begin position="1"/>
        <end position="37"/>
    </location>
</feature>
<sequence length="474" mass="53747">MTSGSDQNMMSARKRGGLQRKAAVMASRSTVGPIRGPDGVGVRWRESLCSELGTRRDGSRPDHEHQQVGVEQQRVRRSQGLATPTLQLDDEKIIVAQRRSKLVRRLVSGGACKNMKVKVRHNLAVIETPHGRRVILPPELWDVVFKGCHDSVWTFASASYTVEDCKRILVAHEVRRWVASCQECGSRKARPKEVIPPLRSVRGGDVGDRWALDVACPLRVTGGKQRYVIAAVEYVTRYAVASCVEHHNAENVAAFMMKFVVLRFGPFREVLTDGAHELTGRAIERLVEILQAHQTNPVMYRPLMIGTWKECVATYMQTEAQNDWDEWVDFALYSYNSGRHTTVSLSPNELMLGRKLRTPNTSSVTDAQRRLENVNSSDSGAIMIEECEVPGSSESESKLDVQTTKGCQGVKIGVLRTSCKNWKVKIRDERRVMYRQQERLRDKRRRLCLLELAQQIRSEKERQRRVRTENGRSG</sequence>
<dbReference type="EMBL" id="NBNE01004240">
    <property type="protein sequence ID" value="OWZ05812.1"/>
    <property type="molecule type" value="Genomic_DNA"/>
</dbReference>
<dbReference type="Proteomes" id="UP000198211">
    <property type="component" value="Unassembled WGS sequence"/>
</dbReference>
<dbReference type="PROSITE" id="PS50994">
    <property type="entry name" value="INTEGRASE"/>
    <property type="match status" value="1"/>
</dbReference>
<dbReference type="OrthoDB" id="111324at2759"/>
<evidence type="ECO:0000259" key="2">
    <source>
        <dbReference type="PROSITE" id="PS50994"/>
    </source>
</evidence>